<evidence type="ECO:0000313" key="2">
    <source>
        <dbReference type="EMBL" id="MBD8527759.1"/>
    </source>
</evidence>
<comment type="caution">
    <text evidence="2">The sequence shown here is derived from an EMBL/GenBank/DDBJ whole genome shotgun (WGS) entry which is preliminary data.</text>
</comment>
<name>A0AAW3ZTA4_9GAMM</name>
<proteinExistence type="predicted"/>
<feature type="chain" id="PRO_5043464457" evidence="1">
    <location>
        <begin position="28"/>
        <end position="118"/>
    </location>
</feature>
<dbReference type="Proteomes" id="UP000613768">
    <property type="component" value="Unassembled WGS sequence"/>
</dbReference>
<dbReference type="AlphaFoldDB" id="A0AAW3ZTA4"/>
<gene>
    <name evidence="2" type="ORF">IFO71_18590</name>
</gene>
<sequence length="118" mass="12326">MSPTRITRLTSLFLICAAFAVAGSARAGADIGNGKPQRKACTELKQEIAAKIEANGVRHFSLEIVAPDQLDGAVNVGRCDGGTRRIAYRRLSAPSEAIALGEAEPAAIEVLAVVPQAK</sequence>
<evidence type="ECO:0000256" key="1">
    <source>
        <dbReference type="SAM" id="SignalP"/>
    </source>
</evidence>
<reference evidence="2 3" key="1">
    <citation type="submission" date="2020-09" db="EMBL/GenBank/DDBJ databases">
        <title>Pseudoxanthomonas sp. CAU 1598 isolated from sand of Yaerae Beach.</title>
        <authorList>
            <person name="Kim W."/>
        </authorList>
    </citation>
    <scope>NUCLEOTIDE SEQUENCE [LARGE SCALE GENOMIC DNA]</scope>
    <source>
        <strain evidence="2 3">CAU 1598</strain>
    </source>
</reference>
<evidence type="ECO:0000313" key="3">
    <source>
        <dbReference type="Proteomes" id="UP000613768"/>
    </source>
</evidence>
<keyword evidence="1" id="KW-0732">Signal</keyword>
<keyword evidence="3" id="KW-1185">Reference proteome</keyword>
<accession>A0AAW3ZTA4</accession>
<protein>
    <submittedName>
        <fullName evidence="2">DUF1161 domain-containing protein</fullName>
    </submittedName>
</protein>
<dbReference type="Pfam" id="PF06649">
    <property type="entry name" value="DUF1161"/>
    <property type="match status" value="1"/>
</dbReference>
<dbReference type="InterPro" id="IPR010595">
    <property type="entry name" value="DUF1161"/>
</dbReference>
<dbReference type="RefSeq" id="WP_192031181.1">
    <property type="nucleotide sequence ID" value="NZ_JACYTR010000063.1"/>
</dbReference>
<dbReference type="EMBL" id="JACYTR010000063">
    <property type="protein sequence ID" value="MBD8527759.1"/>
    <property type="molecule type" value="Genomic_DNA"/>
</dbReference>
<organism evidence="2 3">
    <name type="scientific">Pseudomarimonas arenosa</name>
    <dbReference type="NCBI Taxonomy" id="2774145"/>
    <lineage>
        <taxon>Bacteria</taxon>
        <taxon>Pseudomonadati</taxon>
        <taxon>Pseudomonadota</taxon>
        <taxon>Gammaproteobacteria</taxon>
        <taxon>Lysobacterales</taxon>
        <taxon>Lysobacteraceae</taxon>
        <taxon>Pseudomarimonas</taxon>
    </lineage>
</organism>
<feature type="signal peptide" evidence="1">
    <location>
        <begin position="1"/>
        <end position="27"/>
    </location>
</feature>